<evidence type="ECO:0000313" key="5">
    <source>
        <dbReference type="Proteomes" id="UP000619376"/>
    </source>
</evidence>
<reference evidence="3 4" key="3">
    <citation type="submission" date="2020-08" db="EMBL/GenBank/DDBJ databases">
        <title>Genomic Encyclopedia of Type Strains, Phase IV (KMG-IV): sequencing the most valuable type-strain genomes for metagenomic binning, comparative biology and taxonomic classification.</title>
        <authorList>
            <person name="Goeker M."/>
        </authorList>
    </citation>
    <scope>NUCLEOTIDE SEQUENCE [LARGE SCALE GENOMIC DNA]</scope>
    <source>
        <strain evidence="3 4">DSM 27521</strain>
    </source>
</reference>
<evidence type="ECO:0000259" key="1">
    <source>
        <dbReference type="Pfam" id="PF13274"/>
    </source>
</evidence>
<dbReference type="RefSeq" id="WP_184109388.1">
    <property type="nucleotide sequence ID" value="NZ_BNAJ01000001.1"/>
</dbReference>
<dbReference type="Proteomes" id="UP000619376">
    <property type="component" value="Unassembled WGS sequence"/>
</dbReference>
<proteinExistence type="predicted"/>
<reference evidence="2" key="4">
    <citation type="submission" date="2024-05" db="EMBL/GenBank/DDBJ databases">
        <authorList>
            <person name="Sun Q."/>
            <person name="Zhou Y."/>
        </authorList>
    </citation>
    <scope>NUCLEOTIDE SEQUENCE</scope>
    <source>
        <strain evidence="2">CGMCC 1.18437</strain>
    </source>
</reference>
<dbReference type="Proteomes" id="UP000539473">
    <property type="component" value="Unassembled WGS sequence"/>
</dbReference>
<dbReference type="EMBL" id="BNAJ01000001">
    <property type="protein sequence ID" value="GHF31314.1"/>
    <property type="molecule type" value="Genomic_DNA"/>
</dbReference>
<accession>A0A7W8KBJ4</accession>
<keyword evidence="5" id="KW-1185">Reference proteome</keyword>
<dbReference type="Pfam" id="PF13274">
    <property type="entry name" value="SocA_Panacea"/>
    <property type="match status" value="1"/>
</dbReference>
<evidence type="ECO:0000313" key="3">
    <source>
        <dbReference type="EMBL" id="MBB5375152.1"/>
    </source>
</evidence>
<dbReference type="InterPro" id="IPR025272">
    <property type="entry name" value="SocA_Panacea"/>
</dbReference>
<dbReference type="AlphaFoldDB" id="A0A7W8KBJ4"/>
<reference evidence="2" key="1">
    <citation type="journal article" date="2014" name="Int. J. Syst. Evol. Microbiol.">
        <title>Complete genome of a new Firmicutes species belonging to the dominant human colonic microbiota ('Ruminococcus bicirculans') reveals two chromosomes and a selective capacity to utilize plant glucans.</title>
        <authorList>
            <consortium name="NISC Comparative Sequencing Program"/>
            <person name="Wegmann U."/>
            <person name="Louis P."/>
            <person name="Goesmann A."/>
            <person name="Henrissat B."/>
            <person name="Duncan S.H."/>
            <person name="Flint H.J."/>
        </authorList>
    </citation>
    <scope>NUCLEOTIDE SEQUENCE</scope>
    <source>
        <strain evidence="2">CGMCC 1.18437</strain>
    </source>
</reference>
<reference evidence="5" key="2">
    <citation type="journal article" date="2019" name="Int. J. Syst. Evol. Microbiol.">
        <title>The Global Catalogue of Microorganisms (GCM) 10K type strain sequencing project: providing services to taxonomists for standard genome sequencing and annotation.</title>
        <authorList>
            <consortium name="The Broad Institute Genomics Platform"/>
            <consortium name="The Broad Institute Genome Sequencing Center for Infectious Disease"/>
            <person name="Wu L."/>
            <person name="Ma J."/>
        </authorList>
    </citation>
    <scope>NUCLEOTIDE SEQUENCE [LARGE SCALE GENOMIC DNA]</scope>
    <source>
        <strain evidence="5">CGMCC 1.18437</strain>
    </source>
</reference>
<comment type="caution">
    <text evidence="3">The sequence shown here is derived from an EMBL/GenBank/DDBJ whole genome shotgun (WGS) entry which is preliminary data.</text>
</comment>
<evidence type="ECO:0000313" key="2">
    <source>
        <dbReference type="EMBL" id="GHF31314.1"/>
    </source>
</evidence>
<feature type="domain" description="Antitoxin SocA-like Panacea" evidence="1">
    <location>
        <begin position="39"/>
        <end position="135"/>
    </location>
</feature>
<dbReference type="EMBL" id="JACHFK010000001">
    <property type="protein sequence ID" value="MBB5375152.1"/>
    <property type="molecule type" value="Genomic_DNA"/>
</dbReference>
<gene>
    <name evidence="2" type="ORF">GCM10017781_04460</name>
    <name evidence="3" type="ORF">HNQ07_000596</name>
</gene>
<name>A0A7W8KBJ4_9DEIO</name>
<sequence length="162" mass="17942">MTTAIDDPRRTGYAAEVVANTLLDLARAEGRQLTQMQVHKLVFIAHGFTLALLGRPLMYNTVHAWKNGPVVRRLWQHWGERGTRPIDAPLPVSAGEPDVGSDAEAMEVIRSVWNAYGGMDGVELSRLTHTRGSPWSQVYGQSADLIPNEITREYYTGLARSA</sequence>
<organism evidence="3 4">
    <name type="scientific">Deinococcus metalli</name>
    <dbReference type="NCBI Taxonomy" id="1141878"/>
    <lineage>
        <taxon>Bacteria</taxon>
        <taxon>Thermotogati</taxon>
        <taxon>Deinococcota</taxon>
        <taxon>Deinococci</taxon>
        <taxon>Deinococcales</taxon>
        <taxon>Deinococcaceae</taxon>
        <taxon>Deinococcus</taxon>
    </lineage>
</organism>
<protein>
    <submittedName>
        <fullName evidence="3">Putative phage-associated protein</fullName>
    </submittedName>
</protein>
<evidence type="ECO:0000313" key="4">
    <source>
        <dbReference type="Proteomes" id="UP000539473"/>
    </source>
</evidence>